<keyword evidence="3" id="KW-0813">Transport</keyword>
<comment type="subcellular location">
    <subcellularLocation>
        <location evidence="1">Cell membrane</location>
        <topology evidence="1">Multi-pass membrane protein</topology>
    </subcellularLocation>
</comment>
<feature type="transmembrane region" description="Helical" evidence="8">
    <location>
        <begin position="21"/>
        <end position="39"/>
    </location>
</feature>
<organism evidence="10 11">
    <name type="scientific">Heyndrickxia sporothermodurans</name>
    <dbReference type="NCBI Taxonomy" id="46224"/>
    <lineage>
        <taxon>Bacteria</taxon>
        <taxon>Bacillati</taxon>
        <taxon>Bacillota</taxon>
        <taxon>Bacilli</taxon>
        <taxon>Bacillales</taxon>
        <taxon>Bacillaceae</taxon>
        <taxon>Heyndrickxia</taxon>
    </lineage>
</organism>
<feature type="transmembrane region" description="Helical" evidence="8">
    <location>
        <begin position="180"/>
        <end position="203"/>
    </location>
</feature>
<dbReference type="PANTHER" id="PTHR30294:SF48">
    <property type="entry name" value="LINEARMYCIN RESISTANCE PERMEASE PROTEIN LNRM"/>
    <property type="match status" value="1"/>
</dbReference>
<dbReference type="EMBL" id="CP066701">
    <property type="protein sequence ID" value="QQX27269.1"/>
    <property type="molecule type" value="Genomic_DNA"/>
</dbReference>
<evidence type="ECO:0000256" key="7">
    <source>
        <dbReference type="ARBA" id="ARBA00023136"/>
    </source>
</evidence>
<feature type="transmembrane region" description="Helical" evidence="8">
    <location>
        <begin position="257"/>
        <end position="279"/>
    </location>
</feature>
<evidence type="ECO:0000313" key="10">
    <source>
        <dbReference type="EMBL" id="QQX27269.1"/>
    </source>
</evidence>
<dbReference type="KEGG" id="hspo:JGZ69_11230"/>
<keyword evidence="4" id="KW-1003">Cell membrane</keyword>
<dbReference type="GO" id="GO:0005886">
    <property type="term" value="C:plasma membrane"/>
    <property type="evidence" value="ECO:0007669"/>
    <property type="project" value="UniProtKB-SubCell"/>
</dbReference>
<evidence type="ECO:0000256" key="5">
    <source>
        <dbReference type="ARBA" id="ARBA00022692"/>
    </source>
</evidence>
<dbReference type="PROSITE" id="PS51012">
    <property type="entry name" value="ABC_TM2"/>
    <property type="match status" value="1"/>
</dbReference>
<protein>
    <submittedName>
        <fullName evidence="10">ABC transporter permease</fullName>
    </submittedName>
</protein>
<name>A0AB37HFB0_9BACI</name>
<dbReference type="InterPro" id="IPR051449">
    <property type="entry name" value="ABC-2_transporter_component"/>
</dbReference>
<dbReference type="PANTHER" id="PTHR30294">
    <property type="entry name" value="MEMBRANE COMPONENT OF ABC TRANSPORTER YHHJ-RELATED"/>
    <property type="match status" value="1"/>
</dbReference>
<keyword evidence="6 8" id="KW-1133">Transmembrane helix</keyword>
<accession>A0AB37HFB0</accession>
<feature type="transmembrane region" description="Helical" evidence="8">
    <location>
        <begin position="344"/>
        <end position="365"/>
    </location>
</feature>
<evidence type="ECO:0000256" key="4">
    <source>
        <dbReference type="ARBA" id="ARBA00022475"/>
    </source>
</evidence>
<evidence type="ECO:0000259" key="9">
    <source>
        <dbReference type="PROSITE" id="PS51012"/>
    </source>
</evidence>
<feature type="domain" description="ABC transmembrane type-2" evidence="9">
    <location>
        <begin position="140"/>
        <end position="370"/>
    </location>
</feature>
<evidence type="ECO:0000256" key="8">
    <source>
        <dbReference type="SAM" id="Phobius"/>
    </source>
</evidence>
<comment type="similarity">
    <text evidence="2">Belongs to the ABC-2 integral membrane protein family.</text>
</comment>
<gene>
    <name evidence="10" type="ORF">JGZ69_11230</name>
</gene>
<dbReference type="AlphaFoldDB" id="A0AB37HFB0"/>
<dbReference type="InterPro" id="IPR047817">
    <property type="entry name" value="ABC2_TM_bact-type"/>
</dbReference>
<feature type="transmembrane region" description="Helical" evidence="8">
    <location>
        <begin position="224"/>
        <end position="245"/>
    </location>
</feature>
<dbReference type="Proteomes" id="UP000595512">
    <property type="component" value="Chromosome"/>
</dbReference>
<evidence type="ECO:0000256" key="1">
    <source>
        <dbReference type="ARBA" id="ARBA00004651"/>
    </source>
</evidence>
<keyword evidence="5 8" id="KW-0812">Transmembrane</keyword>
<dbReference type="Pfam" id="PF12698">
    <property type="entry name" value="ABC2_membrane_3"/>
    <property type="match status" value="1"/>
</dbReference>
<keyword evidence="7 8" id="KW-0472">Membrane</keyword>
<dbReference type="InterPro" id="IPR013525">
    <property type="entry name" value="ABC2_TM"/>
</dbReference>
<dbReference type="GO" id="GO:0140359">
    <property type="term" value="F:ABC-type transporter activity"/>
    <property type="evidence" value="ECO:0007669"/>
    <property type="project" value="InterPro"/>
</dbReference>
<evidence type="ECO:0000256" key="3">
    <source>
        <dbReference type="ARBA" id="ARBA00022448"/>
    </source>
</evidence>
<sequence length="373" mass="41475">MNIINIAWKEIKSDFRDIRTAVFMLALPIVLMLVLGTALSNTFTTSIQIDDMNVLYKDQTNGEFSQYFSRFVDEAKQSGIHFKKASKNVSGKEVVKQNKYDGYLEVNQKGIRLYLNERNSIEGSILQGMLTSFVDKYNVAQEVVKIAPDQIGTVFSTEKHHDYIKNTSLLPKKSPSSMDYYAIVMTTMIALYGAMSASSLIAGERARKTGDRLIVAPVRKSEIFIGKVAGNIVLNTLCVLLVVLFSKILFHANWGDHFGTVFLVLFTEVIFAVSLGLGISYLTKSNASTSVILMLVIQLASFFGGAYFKIENPEGIFKFITELSPLTWINRAVTKIIYTNDLSAAIPAISLNIGIAVLFLLIAVISMRRREGL</sequence>
<evidence type="ECO:0000313" key="11">
    <source>
        <dbReference type="Proteomes" id="UP000595512"/>
    </source>
</evidence>
<evidence type="ECO:0000256" key="2">
    <source>
        <dbReference type="ARBA" id="ARBA00007783"/>
    </source>
</evidence>
<proteinExistence type="inferred from homology"/>
<reference evidence="10 11" key="1">
    <citation type="submission" date="2020-12" db="EMBL/GenBank/DDBJ databases">
        <title>Taxonomic evaluation of the Bacillus sporothermodurans group of bacteria based on whole genome sequences.</title>
        <authorList>
            <person name="Fiedler G."/>
            <person name="Herbstmann A.-D."/>
            <person name="Doll E."/>
            <person name="Wenning M."/>
            <person name="Brinks E."/>
            <person name="Kabisch J."/>
            <person name="Breitenwieser F."/>
            <person name="Lappann M."/>
            <person name="Boehnlein C."/>
            <person name="Franz C."/>
        </authorList>
    </citation>
    <scope>NUCLEOTIDE SEQUENCE [LARGE SCALE GENOMIC DNA]</scope>
    <source>
        <strain evidence="10 11">DSM 10599</strain>
    </source>
</reference>
<evidence type="ECO:0000256" key="6">
    <source>
        <dbReference type="ARBA" id="ARBA00022989"/>
    </source>
</evidence>
<feature type="transmembrane region" description="Helical" evidence="8">
    <location>
        <begin position="291"/>
        <end position="310"/>
    </location>
</feature>
<dbReference type="RefSeq" id="WP_107920021.1">
    <property type="nucleotide sequence ID" value="NZ_CP066701.1"/>
</dbReference>